<evidence type="ECO:0000256" key="2">
    <source>
        <dbReference type="ARBA" id="ARBA00022786"/>
    </source>
</evidence>
<dbReference type="FunFam" id="3.10.110.10:FF:000051">
    <property type="entry name" value="ubiquitin-conjugating enzyme E2 R2-like"/>
    <property type="match status" value="1"/>
</dbReference>
<evidence type="ECO:0000256" key="1">
    <source>
        <dbReference type="ARBA" id="ARBA00022741"/>
    </source>
</evidence>
<dbReference type="GO" id="GO:0005524">
    <property type="term" value="F:ATP binding"/>
    <property type="evidence" value="ECO:0007669"/>
    <property type="project" value="UniProtKB-KW"/>
</dbReference>
<keyword evidence="3" id="KW-0067">ATP-binding</keyword>
<dbReference type="CDD" id="cd23795">
    <property type="entry name" value="UBCc_UBE2G1"/>
    <property type="match status" value="1"/>
</dbReference>
<keyword evidence="2" id="KW-0833">Ubl conjugation pathway</keyword>
<dbReference type="InterPro" id="IPR050113">
    <property type="entry name" value="Ub_conjugating_enzyme"/>
</dbReference>
<reference evidence="5" key="1">
    <citation type="submission" date="2023-03" db="EMBL/GenBank/DDBJ databases">
        <title>Near-Complete genome sequence of Lipomyces tetrasporous NRRL Y-64009, an oleaginous yeast capable of growing on lignocellulosic hydrolysates.</title>
        <authorList>
            <consortium name="Lawrence Berkeley National Laboratory"/>
            <person name="Jagtap S.S."/>
            <person name="Liu J.-J."/>
            <person name="Walukiewicz H.E."/>
            <person name="Pangilinan J."/>
            <person name="Lipzen A."/>
            <person name="Ahrendt S."/>
            <person name="Koriabine M."/>
            <person name="Cobaugh K."/>
            <person name="Salamov A."/>
            <person name="Yoshinaga Y."/>
            <person name="Ng V."/>
            <person name="Daum C."/>
            <person name="Grigoriev I.V."/>
            <person name="Slininger P.J."/>
            <person name="Dien B.S."/>
            <person name="Jin Y.-S."/>
            <person name="Rao C.V."/>
        </authorList>
    </citation>
    <scope>NUCLEOTIDE SEQUENCE</scope>
    <source>
        <strain evidence="5">NRRL Y-64009</strain>
    </source>
</reference>
<dbReference type="AlphaFoldDB" id="A0AAD7QLZ0"/>
<dbReference type="InterPro" id="IPR016135">
    <property type="entry name" value="UBQ-conjugating_enzyme/RWD"/>
</dbReference>
<dbReference type="SMART" id="SM00212">
    <property type="entry name" value="UBCc"/>
    <property type="match status" value="1"/>
</dbReference>
<name>A0AAD7QLZ0_9ASCO</name>
<proteinExistence type="predicted"/>
<dbReference type="Proteomes" id="UP001217417">
    <property type="component" value="Unassembled WGS sequence"/>
</dbReference>
<dbReference type="Gene3D" id="3.10.110.10">
    <property type="entry name" value="Ubiquitin Conjugating Enzyme"/>
    <property type="match status" value="1"/>
</dbReference>
<evidence type="ECO:0000313" key="6">
    <source>
        <dbReference type="Proteomes" id="UP001217417"/>
    </source>
</evidence>
<dbReference type="GeneID" id="80880435"/>
<sequence>MATKPSETILRRQLREISRNGIPGISAGLLEDNIYQWEVLLIGPDDTLYEGGFFKARLSFPEDYPLQPPKMRFETAMWHPNGMNPRLTVSIVYQDGNVCISILHPPGEDKYGYEDAGERWLPVHSPETILLSVIAMLSSPNPDSPANIDAARELREDYPAFKKRVRKLVRESAEAL</sequence>
<evidence type="ECO:0000259" key="4">
    <source>
        <dbReference type="PROSITE" id="PS50127"/>
    </source>
</evidence>
<gene>
    <name evidence="5" type="ORF">POJ06DRAFT_202215</name>
</gene>
<protein>
    <submittedName>
        <fullName evidence="5">Ubiquitin-conjugating enzyme/RWD-like protein</fullName>
    </submittedName>
</protein>
<evidence type="ECO:0000256" key="3">
    <source>
        <dbReference type="ARBA" id="ARBA00022840"/>
    </source>
</evidence>
<keyword evidence="1" id="KW-0547">Nucleotide-binding</keyword>
<dbReference type="RefSeq" id="XP_056041054.1">
    <property type="nucleotide sequence ID" value="XM_056185269.1"/>
</dbReference>
<dbReference type="Pfam" id="PF00179">
    <property type="entry name" value="UQ_con"/>
    <property type="match status" value="1"/>
</dbReference>
<keyword evidence="6" id="KW-1185">Reference proteome</keyword>
<comment type="caution">
    <text evidence="5">The sequence shown here is derived from an EMBL/GenBank/DDBJ whole genome shotgun (WGS) entry which is preliminary data.</text>
</comment>
<dbReference type="SUPFAM" id="SSF54495">
    <property type="entry name" value="UBC-like"/>
    <property type="match status" value="1"/>
</dbReference>
<evidence type="ECO:0000313" key="5">
    <source>
        <dbReference type="EMBL" id="KAJ8097604.1"/>
    </source>
</evidence>
<dbReference type="EMBL" id="JARPMG010000011">
    <property type="protein sequence ID" value="KAJ8097604.1"/>
    <property type="molecule type" value="Genomic_DNA"/>
</dbReference>
<organism evidence="5 6">
    <name type="scientific">Lipomyces tetrasporus</name>
    <dbReference type="NCBI Taxonomy" id="54092"/>
    <lineage>
        <taxon>Eukaryota</taxon>
        <taxon>Fungi</taxon>
        <taxon>Dikarya</taxon>
        <taxon>Ascomycota</taxon>
        <taxon>Saccharomycotina</taxon>
        <taxon>Lipomycetes</taxon>
        <taxon>Lipomycetales</taxon>
        <taxon>Lipomycetaceae</taxon>
        <taxon>Lipomyces</taxon>
    </lineage>
</organism>
<dbReference type="PROSITE" id="PS50127">
    <property type="entry name" value="UBC_2"/>
    <property type="match status" value="1"/>
</dbReference>
<dbReference type="PANTHER" id="PTHR24067">
    <property type="entry name" value="UBIQUITIN-CONJUGATING ENZYME E2"/>
    <property type="match status" value="1"/>
</dbReference>
<accession>A0AAD7QLZ0</accession>
<dbReference type="InterPro" id="IPR000608">
    <property type="entry name" value="UBC"/>
</dbReference>
<feature type="domain" description="UBC core" evidence="4">
    <location>
        <begin position="5"/>
        <end position="174"/>
    </location>
</feature>